<evidence type="ECO:0000256" key="11">
    <source>
        <dbReference type="ARBA" id="ARBA00023136"/>
    </source>
</evidence>
<comment type="function">
    <text evidence="2">Long-chain fatty alcohol oxidase involved in the omega-oxidation pathway of lipid degradation.</text>
</comment>
<evidence type="ECO:0000313" key="18">
    <source>
        <dbReference type="EMBL" id="KAF2231377.1"/>
    </source>
</evidence>
<feature type="transmembrane region" description="Helical" evidence="15">
    <location>
        <begin position="117"/>
        <end position="138"/>
    </location>
</feature>
<feature type="domain" description="Glucose-methanol-choline oxidoreductase N-terminal" evidence="16">
    <location>
        <begin position="275"/>
        <end position="504"/>
    </location>
</feature>
<dbReference type="PIRSF" id="PIRSF028937">
    <property type="entry name" value="Lg_Ch_AO"/>
    <property type="match status" value="1"/>
</dbReference>
<evidence type="ECO:0000256" key="1">
    <source>
        <dbReference type="ARBA" id="ARBA00000920"/>
    </source>
</evidence>
<evidence type="ECO:0000256" key="2">
    <source>
        <dbReference type="ARBA" id="ARBA00003842"/>
    </source>
</evidence>
<keyword evidence="11 15" id="KW-0472">Membrane</keyword>
<organism evidence="18 19">
    <name type="scientific">Viridothelium virens</name>
    <name type="common">Speckled blister lichen</name>
    <name type="synonym">Trypethelium virens</name>
    <dbReference type="NCBI Taxonomy" id="1048519"/>
    <lineage>
        <taxon>Eukaryota</taxon>
        <taxon>Fungi</taxon>
        <taxon>Dikarya</taxon>
        <taxon>Ascomycota</taxon>
        <taxon>Pezizomycotina</taxon>
        <taxon>Dothideomycetes</taxon>
        <taxon>Dothideomycetes incertae sedis</taxon>
        <taxon>Trypetheliales</taxon>
        <taxon>Trypetheliaceae</taxon>
        <taxon>Viridothelium</taxon>
    </lineage>
</organism>
<dbReference type="PANTHER" id="PTHR46056:SF12">
    <property type="entry name" value="LONG-CHAIN-ALCOHOL OXIDASE"/>
    <property type="match status" value="1"/>
</dbReference>
<evidence type="ECO:0000256" key="15">
    <source>
        <dbReference type="SAM" id="Phobius"/>
    </source>
</evidence>
<evidence type="ECO:0000256" key="14">
    <source>
        <dbReference type="SAM" id="MobiDB-lite"/>
    </source>
</evidence>
<dbReference type="GO" id="GO:0046577">
    <property type="term" value="F:long-chain-alcohol oxidase activity"/>
    <property type="evidence" value="ECO:0007669"/>
    <property type="project" value="UniProtKB-EC"/>
</dbReference>
<keyword evidence="7 15" id="KW-0812">Transmembrane</keyword>
<keyword evidence="19" id="KW-1185">Reference proteome</keyword>
<gene>
    <name evidence="18" type="ORF">EV356DRAFT_561012</name>
</gene>
<dbReference type="PANTHER" id="PTHR46056">
    <property type="entry name" value="LONG-CHAIN-ALCOHOL OXIDASE"/>
    <property type="match status" value="1"/>
</dbReference>
<evidence type="ECO:0000256" key="3">
    <source>
        <dbReference type="ARBA" id="ARBA00004370"/>
    </source>
</evidence>
<evidence type="ECO:0000256" key="8">
    <source>
        <dbReference type="ARBA" id="ARBA00022827"/>
    </source>
</evidence>
<dbReference type="InterPro" id="IPR000172">
    <property type="entry name" value="GMC_OxRdtase_N"/>
</dbReference>
<evidence type="ECO:0000256" key="7">
    <source>
        <dbReference type="ARBA" id="ARBA00022692"/>
    </source>
</evidence>
<evidence type="ECO:0000256" key="6">
    <source>
        <dbReference type="ARBA" id="ARBA00022630"/>
    </source>
</evidence>
<keyword evidence="9 15" id="KW-1133">Transmembrane helix</keyword>
<evidence type="ECO:0000313" key="19">
    <source>
        <dbReference type="Proteomes" id="UP000800092"/>
    </source>
</evidence>
<comment type="catalytic activity">
    <reaction evidence="1 12">
        <text>a long-chain primary fatty alcohol + O2 = a long-chain fatty aldehyde + H2O2</text>
        <dbReference type="Rhea" id="RHEA:22756"/>
        <dbReference type="ChEBI" id="CHEBI:15379"/>
        <dbReference type="ChEBI" id="CHEBI:16240"/>
        <dbReference type="ChEBI" id="CHEBI:17176"/>
        <dbReference type="ChEBI" id="CHEBI:77396"/>
        <dbReference type="EC" id="1.1.3.20"/>
    </reaction>
</comment>
<evidence type="ECO:0000259" key="17">
    <source>
        <dbReference type="Pfam" id="PF05199"/>
    </source>
</evidence>
<evidence type="ECO:0000256" key="9">
    <source>
        <dbReference type="ARBA" id="ARBA00022989"/>
    </source>
</evidence>
<dbReference type="OrthoDB" id="269227at2759"/>
<protein>
    <recommendedName>
        <fullName evidence="5 12">Long-chain-alcohol oxidase</fullName>
        <ecNumber evidence="5 12">1.1.3.20</ecNumber>
    </recommendedName>
</protein>
<keyword evidence="6" id="KW-0285">Flavoprotein</keyword>
<sequence>MTEAYVEVIRQTPAPLPPIPEGDPLSRAQWTSFMAIADTVIPSVRPKATAQKLKDQALPDKDYSDAYNSLRAVISEDASDNLLKEYFTEAPSSIPAFKSNIYRLLAQNIGNNAKQQMLIVLSLLNTCAGALILTGFPVRIAAQPVHTRQLILRRWSTSIIPSLRMLARSLTSLTNLYWARTSPTLGRVLAFPRTPLHGTPGKGFDFAFLQLPPSESPKGLPETIETDVIIVGSGCGAAVSAKNLSEAGPKVIVVDKAYHWPPEHLPMSEENAAVQLFMNGGTIISDDTTMNVIAGGAWGGGGTVNWSASLQTQGYVRSEWAQAPHNLPLFTSPAFQDSLDRVCGRMGVTADGIRHNKTNQVILDGAKKLGWAVKEVPQNCGGENDRHYCGYCTLGCGSCGKKGPTETFLPDAARAGAIFIEGFDAREVLFEDRNGKKTAVGVKGVWVSRDSQGGVSGKDKTTREVIIKAKKVIISAGTLQSPLLLLRSGLRNPHIGRNLHLHPVTIVFGIWDEEVRPWEGGILTAVCSEFENLDSHGHGAKIEAMTMLPGWIIPFLPYPYDDGGPATMKSLAAKVRNMTAYISLVRERDTGRVWAEKQTGLCRVDYTVSRFDQKHMVEGMLGIAKMLYVTGAREILTMVPGVPSFVREGDELGPEKDAASGNGHAKDGINDPRFQAWLDKLRNTGFPSPQSVFGSAHQMGTCRMGNSPRTSVVDPKGKVWGVEGCYVMDASVFPSASGVNPMVTNMAIADWTSRELAREMATAERNARLR</sequence>
<name>A0A6A6H0H7_VIRVR</name>
<dbReference type="Pfam" id="PF00732">
    <property type="entry name" value="GMC_oxred_N"/>
    <property type="match status" value="1"/>
</dbReference>
<comment type="similarity">
    <text evidence="4 12">Belongs to the GMC oxidoreductase family.</text>
</comment>
<dbReference type="SUPFAM" id="SSF51905">
    <property type="entry name" value="FAD/NAD(P)-binding domain"/>
    <property type="match status" value="1"/>
</dbReference>
<dbReference type="Pfam" id="PF05199">
    <property type="entry name" value="GMC_oxred_C"/>
    <property type="match status" value="1"/>
</dbReference>
<evidence type="ECO:0000256" key="4">
    <source>
        <dbReference type="ARBA" id="ARBA00010790"/>
    </source>
</evidence>
<evidence type="ECO:0000256" key="13">
    <source>
        <dbReference type="PIRSR" id="PIRSR028937-1"/>
    </source>
</evidence>
<dbReference type="InterPro" id="IPR012400">
    <property type="entry name" value="Long_Oxdase"/>
</dbReference>
<dbReference type="AlphaFoldDB" id="A0A6A6H0H7"/>
<comment type="subcellular location">
    <subcellularLocation>
        <location evidence="3">Membrane</location>
    </subcellularLocation>
</comment>
<dbReference type="EC" id="1.1.3.20" evidence="5 12"/>
<dbReference type="InterPro" id="IPR036188">
    <property type="entry name" value="FAD/NAD-bd_sf"/>
</dbReference>
<dbReference type="Gene3D" id="3.50.50.60">
    <property type="entry name" value="FAD/NAD(P)-binding domain"/>
    <property type="match status" value="2"/>
</dbReference>
<keyword evidence="10 12" id="KW-0560">Oxidoreductase</keyword>
<evidence type="ECO:0000259" key="16">
    <source>
        <dbReference type="Pfam" id="PF00732"/>
    </source>
</evidence>
<reference evidence="18" key="1">
    <citation type="journal article" date="2020" name="Stud. Mycol.">
        <title>101 Dothideomycetes genomes: a test case for predicting lifestyles and emergence of pathogens.</title>
        <authorList>
            <person name="Haridas S."/>
            <person name="Albert R."/>
            <person name="Binder M."/>
            <person name="Bloem J."/>
            <person name="Labutti K."/>
            <person name="Salamov A."/>
            <person name="Andreopoulos B."/>
            <person name="Baker S."/>
            <person name="Barry K."/>
            <person name="Bills G."/>
            <person name="Bluhm B."/>
            <person name="Cannon C."/>
            <person name="Castanera R."/>
            <person name="Culley D."/>
            <person name="Daum C."/>
            <person name="Ezra D."/>
            <person name="Gonzalez J."/>
            <person name="Henrissat B."/>
            <person name="Kuo A."/>
            <person name="Liang C."/>
            <person name="Lipzen A."/>
            <person name="Lutzoni F."/>
            <person name="Magnuson J."/>
            <person name="Mondo S."/>
            <person name="Nolan M."/>
            <person name="Ohm R."/>
            <person name="Pangilinan J."/>
            <person name="Park H.-J."/>
            <person name="Ramirez L."/>
            <person name="Alfaro M."/>
            <person name="Sun H."/>
            <person name="Tritt A."/>
            <person name="Yoshinaga Y."/>
            <person name="Zwiers L.-H."/>
            <person name="Turgeon B."/>
            <person name="Goodwin S."/>
            <person name="Spatafora J."/>
            <person name="Crous P."/>
            <person name="Grigoriev I."/>
        </authorList>
    </citation>
    <scope>NUCLEOTIDE SEQUENCE</scope>
    <source>
        <strain evidence="18">Tuck. ex Michener</strain>
    </source>
</reference>
<evidence type="ECO:0000256" key="5">
    <source>
        <dbReference type="ARBA" id="ARBA00013125"/>
    </source>
</evidence>
<feature type="domain" description="Glucose-methanol-choline oxidoreductase C-terminal" evidence="17">
    <location>
        <begin position="600"/>
        <end position="749"/>
    </location>
</feature>
<dbReference type="GO" id="GO:0016020">
    <property type="term" value="C:membrane"/>
    <property type="evidence" value="ECO:0007669"/>
    <property type="project" value="UniProtKB-SubCell"/>
</dbReference>
<keyword evidence="8" id="KW-0274">FAD</keyword>
<feature type="active site" description="Proton acceptor" evidence="13">
    <location>
        <position position="697"/>
    </location>
</feature>
<evidence type="ECO:0000256" key="12">
    <source>
        <dbReference type="PIRNR" id="PIRNR028937"/>
    </source>
</evidence>
<dbReference type="Proteomes" id="UP000800092">
    <property type="component" value="Unassembled WGS sequence"/>
</dbReference>
<accession>A0A6A6H0H7</accession>
<dbReference type="InterPro" id="IPR007867">
    <property type="entry name" value="GMC_OxRtase_C"/>
</dbReference>
<feature type="region of interest" description="Disordered" evidence="14">
    <location>
        <begin position="648"/>
        <end position="669"/>
    </location>
</feature>
<proteinExistence type="inferred from homology"/>
<evidence type="ECO:0000256" key="10">
    <source>
        <dbReference type="ARBA" id="ARBA00023002"/>
    </source>
</evidence>
<dbReference type="GO" id="GO:0050660">
    <property type="term" value="F:flavin adenine dinucleotide binding"/>
    <property type="evidence" value="ECO:0007669"/>
    <property type="project" value="InterPro"/>
</dbReference>
<dbReference type="EMBL" id="ML991827">
    <property type="protein sequence ID" value="KAF2231377.1"/>
    <property type="molecule type" value="Genomic_DNA"/>
</dbReference>